<name>A0ABQ2NEY7_9ACTN</name>
<comment type="caution">
    <text evidence="1">The sequence shown here is derived from an EMBL/GenBank/DDBJ whole genome shotgun (WGS) entry which is preliminary data.</text>
</comment>
<reference evidence="2" key="1">
    <citation type="journal article" date="2019" name="Int. J. Syst. Evol. Microbiol.">
        <title>The Global Catalogue of Microorganisms (GCM) 10K type strain sequencing project: providing services to taxonomists for standard genome sequencing and annotation.</title>
        <authorList>
            <consortium name="The Broad Institute Genomics Platform"/>
            <consortium name="The Broad Institute Genome Sequencing Center for Infectious Disease"/>
            <person name="Wu L."/>
            <person name="Ma J."/>
        </authorList>
    </citation>
    <scope>NUCLEOTIDE SEQUENCE [LARGE SCALE GENOMIC DNA]</scope>
    <source>
        <strain evidence="2">CGMCC 4.7371</strain>
    </source>
</reference>
<dbReference type="InterPro" id="IPR011008">
    <property type="entry name" value="Dimeric_a/b-barrel"/>
</dbReference>
<evidence type="ECO:0000313" key="2">
    <source>
        <dbReference type="Proteomes" id="UP000655410"/>
    </source>
</evidence>
<accession>A0ABQ2NEY7</accession>
<evidence type="ECO:0008006" key="3">
    <source>
        <dbReference type="Google" id="ProtNLM"/>
    </source>
</evidence>
<keyword evidence="2" id="KW-1185">Reference proteome</keyword>
<gene>
    <name evidence="1" type="ORF">GCM10011584_33420</name>
</gene>
<proteinExistence type="predicted"/>
<dbReference type="Proteomes" id="UP000655410">
    <property type="component" value="Unassembled WGS sequence"/>
</dbReference>
<sequence>MFARSTTITGSPAEVDACIGYIRDDVMPMIMHMDGCVGLSLMADRERGQCIATSSWRDAEALSGSFDDLATVRDRATELMHGTRHVEEWEIASMHRDHATGDGACARAVWLRTNHTDMDRGIGIYRDVLLPMLRDLPGFCSASLFVDRATQRACATTSFDSMEAMAASREESWAIRERGVRDAGVDVLDAAEFELCIAHLRVPELV</sequence>
<dbReference type="RefSeq" id="WP_188785176.1">
    <property type="nucleotide sequence ID" value="NZ_BMNI01000014.1"/>
</dbReference>
<evidence type="ECO:0000313" key="1">
    <source>
        <dbReference type="EMBL" id="GGO93825.1"/>
    </source>
</evidence>
<protein>
    <recommendedName>
        <fullName evidence="3">ABM domain-containing protein</fullName>
    </recommendedName>
</protein>
<dbReference type="EMBL" id="BMNI01000014">
    <property type="protein sequence ID" value="GGO93825.1"/>
    <property type="molecule type" value="Genomic_DNA"/>
</dbReference>
<organism evidence="1 2">
    <name type="scientific">Nocardioides phosphati</name>
    <dbReference type="NCBI Taxonomy" id="1867775"/>
    <lineage>
        <taxon>Bacteria</taxon>
        <taxon>Bacillati</taxon>
        <taxon>Actinomycetota</taxon>
        <taxon>Actinomycetes</taxon>
        <taxon>Propionibacteriales</taxon>
        <taxon>Nocardioidaceae</taxon>
        <taxon>Nocardioides</taxon>
    </lineage>
</organism>
<dbReference type="SUPFAM" id="SSF54909">
    <property type="entry name" value="Dimeric alpha+beta barrel"/>
    <property type="match status" value="1"/>
</dbReference>